<accession>A0A8H6TB92</accession>
<dbReference type="GeneID" id="59340219"/>
<dbReference type="InterPro" id="IPR008862">
    <property type="entry name" value="Tcp11"/>
</dbReference>
<comment type="caution">
    <text evidence="2">The sequence shown here is derived from an EMBL/GenBank/DDBJ whole genome shotgun (WGS) entry which is preliminary data.</text>
</comment>
<protein>
    <submittedName>
        <fullName evidence="2">Uncharacterized protein</fullName>
    </submittedName>
</protein>
<evidence type="ECO:0000313" key="3">
    <source>
        <dbReference type="Proteomes" id="UP000636479"/>
    </source>
</evidence>
<proteinExistence type="inferred from homology"/>
<sequence>MLSHAEPMSLPTELFSLHALLTNDPIPGKSLHAMLAGSHARPQPSPLHKSVETVIHSAFWDVAREQLRGDPVAQLERSKSLLLDVYEAIEPLLRPNDPVLSELRRIPPTTSLLHSVKLILKDVLLSLRKRAAPVRDPSIDKLLDNLETSANDLETTIVDTSKSLLSLAEIMKSDLTDFVVGSMTDSELRTYLTQRAHQNERKAILNVWDKSAIDEIWRAWVGELEVGHSFSPREAWIRRLMQSLRSTIPVSCPLPDSAEVSGVNTLPPPFLFSQPQLLRMQNYLQALVVATSLRSLVHIPSGNDAGAFIARVWVLLEAEIDEKDSVGTTKLINLADEVIRARRLVSAVDEAEESRLREAVDRTLRYSDPVFKLLQKRLLDALAQELCHDTITSLSAPSRMQTGRSLGASEGSLPLQQPPLFVKGFEDPVIANAIRKTSDRIRRDIDWVQEMWFNV</sequence>
<evidence type="ECO:0000313" key="2">
    <source>
        <dbReference type="EMBL" id="KAF7315590.1"/>
    </source>
</evidence>
<dbReference type="EMBL" id="JACAZF010000001">
    <property type="protein sequence ID" value="KAF7315590.1"/>
    <property type="molecule type" value="Genomic_DNA"/>
</dbReference>
<dbReference type="RefSeq" id="XP_037225613.1">
    <property type="nucleotide sequence ID" value="XM_037357703.1"/>
</dbReference>
<gene>
    <name evidence="2" type="ORF">MIND_00074400</name>
</gene>
<dbReference type="Proteomes" id="UP000636479">
    <property type="component" value="Unassembled WGS sequence"/>
</dbReference>
<organism evidence="2 3">
    <name type="scientific">Mycena indigotica</name>
    <dbReference type="NCBI Taxonomy" id="2126181"/>
    <lineage>
        <taxon>Eukaryota</taxon>
        <taxon>Fungi</taxon>
        <taxon>Dikarya</taxon>
        <taxon>Basidiomycota</taxon>
        <taxon>Agaricomycotina</taxon>
        <taxon>Agaricomycetes</taxon>
        <taxon>Agaricomycetidae</taxon>
        <taxon>Agaricales</taxon>
        <taxon>Marasmiineae</taxon>
        <taxon>Mycenaceae</taxon>
        <taxon>Mycena</taxon>
    </lineage>
</organism>
<name>A0A8H6TB92_9AGAR</name>
<dbReference type="Pfam" id="PF05794">
    <property type="entry name" value="Tcp11"/>
    <property type="match status" value="1"/>
</dbReference>
<comment type="similarity">
    <text evidence="1">Belongs to the TCP11 family.</text>
</comment>
<keyword evidence="3" id="KW-1185">Reference proteome</keyword>
<reference evidence="2" key="1">
    <citation type="submission" date="2020-05" db="EMBL/GenBank/DDBJ databases">
        <title>Mycena genomes resolve the evolution of fungal bioluminescence.</title>
        <authorList>
            <person name="Tsai I.J."/>
        </authorList>
    </citation>
    <scope>NUCLEOTIDE SEQUENCE</scope>
    <source>
        <strain evidence="2">171206Taipei</strain>
    </source>
</reference>
<evidence type="ECO:0000256" key="1">
    <source>
        <dbReference type="ARBA" id="ARBA00010954"/>
    </source>
</evidence>
<dbReference type="AlphaFoldDB" id="A0A8H6TB92"/>
<dbReference type="OrthoDB" id="276323at2759"/>